<dbReference type="Proteomes" id="UP001497744">
    <property type="component" value="Unassembled WGS sequence"/>
</dbReference>
<evidence type="ECO:0000313" key="1">
    <source>
        <dbReference type="EMBL" id="GIX62436.1"/>
    </source>
</evidence>
<dbReference type="RefSeq" id="XP_067714505.1">
    <property type="nucleotide sequence ID" value="XM_067858404.1"/>
</dbReference>
<dbReference type="GeneID" id="94193917"/>
<gene>
    <name evidence="1" type="ORF">BcabD6B2_18710</name>
</gene>
<keyword evidence="2" id="KW-1185">Reference proteome</keyword>
<comment type="caution">
    <text evidence="1">The sequence shown here is derived from an EMBL/GenBank/DDBJ whole genome shotgun (WGS) entry which is preliminary data.</text>
</comment>
<evidence type="ECO:0000313" key="2">
    <source>
        <dbReference type="Proteomes" id="UP001497744"/>
    </source>
</evidence>
<reference evidence="1 2" key="1">
    <citation type="submission" date="2021-06" db="EMBL/GenBank/DDBJ databases">
        <title>Genome sequence of Babesia caballi.</title>
        <authorList>
            <person name="Yamagishi J."/>
            <person name="Kidaka T."/>
            <person name="Ochi A."/>
        </authorList>
    </citation>
    <scope>NUCLEOTIDE SEQUENCE [LARGE SCALE GENOMIC DNA]</scope>
    <source>
        <strain evidence="1">USDA-D6B2</strain>
    </source>
</reference>
<dbReference type="AlphaFoldDB" id="A0AAV4LRJ0"/>
<protein>
    <submittedName>
        <fullName evidence="1">Uncharacterized protein</fullName>
    </submittedName>
</protein>
<organism evidence="1 2">
    <name type="scientific">Babesia caballi</name>
    <dbReference type="NCBI Taxonomy" id="5871"/>
    <lineage>
        <taxon>Eukaryota</taxon>
        <taxon>Sar</taxon>
        <taxon>Alveolata</taxon>
        <taxon>Apicomplexa</taxon>
        <taxon>Aconoidasida</taxon>
        <taxon>Piroplasmida</taxon>
        <taxon>Babesiidae</taxon>
        <taxon>Babesia</taxon>
    </lineage>
</organism>
<proteinExistence type="predicted"/>
<name>A0AAV4LRJ0_BABCB</name>
<accession>A0AAV4LRJ0</accession>
<dbReference type="EMBL" id="BPLF01000002">
    <property type="protein sequence ID" value="GIX62436.1"/>
    <property type="molecule type" value="Genomic_DNA"/>
</dbReference>
<sequence>MTSLARLCRRFWPGAAAKNPLRPMLQSCPSGWASVATRGISHQQGITRASRDHGLNGAREVRPWPSGADAGTTDQVDAARGQVVERKYTFEDDATPEKLLELTATYWRRLRYAKPLLLTCSVDKAVECRMADAVLAAGATCDSVPDVAALAERVALQRYTSGIVGCYINVDAAGSALEGSKELYESLDKGCNAIMVDIGNSGDLQAEDYVRIDDMLSVVKPDVIRFDGGTRLFCAAVAPENAEACRGGDDSDVAKLSSCNFISERHNAVVIDNGWRAGLLVLQPAGVHPVVMNASDQEGTVFSRAPSILKKLHGRLTGAIIASMLAVSSSNAMLAVITSIIGIDYSASKCADISEGPGSLVLQLEGVGVREDELLARLHVAAHQQLQHLRSPHAVLHRNPPQHALVGVHGGVPQLLRHHLAQTLEALHRQTLGVAQPVNGPLADLASGFVNRCGGGIGDTAHVATQRLGQLGVAPRVGVGRPVRAVALARGGTTQVGDAVERGAGDVDAPVLVQLRADAEEQPKQQDAQVGAVDVGVGEEDDLAVPERESGQRGDDLAAVRSLAQHDLLRASGHHRLHVGQRVLPPRARVHGEAQRGDEQLDLLVLHHLQIARQHGLEAAVARLLRVAGGALALDDEDLGGVHVVGGAVGELGGEPGGEEVGVLLLDELLGVLGGLEGLPGGQRLVVDGQQQLRVLLQDLSHLVGHNALHRGARHLVAQLRLGLPVELGGHQLHRDDGRQALADEVAAQRRGLGLEVARPAAAVVDCLGDGRFESVDVGAGDRAHVVGEAAEVRGAGVGRPAEGGFHLDAVGLAADVDDVGRFVQRGAVLDHVLQKLPRASSVHEGLLPHGAVLVGPALVHQAQRQQRVDVGELLHAGAHRVVLEGLAAATARPVGHVVVVDLEDSVVVGEEGYAGSGAFGAFRD</sequence>